<comment type="caution">
    <text evidence="2">The sequence shown here is derived from an EMBL/GenBank/DDBJ whole genome shotgun (WGS) entry which is preliminary data.</text>
</comment>
<dbReference type="AlphaFoldDB" id="A0A8J6NP61"/>
<dbReference type="EMBL" id="JACNJN010000113">
    <property type="protein sequence ID" value="MBC8335544.1"/>
    <property type="molecule type" value="Genomic_DNA"/>
</dbReference>
<accession>A0A8J6NP61</accession>
<evidence type="ECO:0000256" key="1">
    <source>
        <dbReference type="SAM" id="MobiDB-lite"/>
    </source>
</evidence>
<reference evidence="2 3" key="1">
    <citation type="submission" date="2020-08" db="EMBL/GenBank/DDBJ databases">
        <title>Bridging the membrane lipid divide: bacteria of the FCB group superphylum have the potential to synthesize archaeal ether lipids.</title>
        <authorList>
            <person name="Villanueva L."/>
            <person name="Von Meijenfeldt F.A.B."/>
            <person name="Westbye A.B."/>
            <person name="Yadav S."/>
            <person name="Hopmans E.C."/>
            <person name="Dutilh B.E."/>
            <person name="Sinninghe Damste J.S."/>
        </authorList>
    </citation>
    <scope>NUCLEOTIDE SEQUENCE [LARGE SCALE GENOMIC DNA]</scope>
    <source>
        <strain evidence="2">NIOZ-UU36</strain>
    </source>
</reference>
<dbReference type="InterPro" id="IPR036249">
    <property type="entry name" value="Thioredoxin-like_sf"/>
</dbReference>
<dbReference type="Gene3D" id="3.40.30.10">
    <property type="entry name" value="Glutaredoxin"/>
    <property type="match status" value="1"/>
</dbReference>
<name>A0A8J6NP61_9CHLR</name>
<feature type="region of interest" description="Disordered" evidence="1">
    <location>
        <begin position="1"/>
        <end position="28"/>
    </location>
</feature>
<feature type="compositionally biased region" description="Basic and acidic residues" evidence="1">
    <location>
        <begin position="1"/>
        <end position="11"/>
    </location>
</feature>
<dbReference type="SUPFAM" id="SSF52833">
    <property type="entry name" value="Thioredoxin-like"/>
    <property type="match status" value="1"/>
</dbReference>
<sequence>MLETRITDRKSASRWQKKYDPQAPRVGDLAPDFELRDAHGQNPVRLSDFRNKKPVALIFGSFT</sequence>
<dbReference type="Proteomes" id="UP000614469">
    <property type="component" value="Unassembled WGS sequence"/>
</dbReference>
<evidence type="ECO:0000313" key="3">
    <source>
        <dbReference type="Proteomes" id="UP000614469"/>
    </source>
</evidence>
<organism evidence="2 3">
    <name type="scientific">Candidatus Desulfolinea nitratireducens</name>
    <dbReference type="NCBI Taxonomy" id="2841698"/>
    <lineage>
        <taxon>Bacteria</taxon>
        <taxon>Bacillati</taxon>
        <taxon>Chloroflexota</taxon>
        <taxon>Anaerolineae</taxon>
        <taxon>Anaerolineales</taxon>
        <taxon>Anaerolineales incertae sedis</taxon>
        <taxon>Candidatus Desulfolinea</taxon>
    </lineage>
</organism>
<protein>
    <submittedName>
        <fullName evidence="2">Redoxin domain-containing protein</fullName>
    </submittedName>
</protein>
<gene>
    <name evidence="2" type="ORF">H8E29_09780</name>
</gene>
<proteinExistence type="predicted"/>
<evidence type="ECO:0000313" key="2">
    <source>
        <dbReference type="EMBL" id="MBC8335544.1"/>
    </source>
</evidence>